<feature type="compositionally biased region" description="Polar residues" evidence="1">
    <location>
        <begin position="46"/>
        <end position="55"/>
    </location>
</feature>
<protein>
    <submittedName>
        <fullName evidence="2">BQ5605_C013g07368 protein</fullName>
    </submittedName>
</protein>
<evidence type="ECO:0000313" key="3">
    <source>
        <dbReference type="Proteomes" id="UP000249464"/>
    </source>
</evidence>
<reference evidence="2 3" key="1">
    <citation type="submission" date="2016-11" db="EMBL/GenBank/DDBJ databases">
        <authorList>
            <person name="Jaros S."/>
            <person name="Januszkiewicz K."/>
            <person name="Wedrychowicz H."/>
        </authorList>
    </citation>
    <scope>NUCLEOTIDE SEQUENCE [LARGE SCALE GENOMIC DNA]</scope>
</reference>
<accession>A0A2X0NVW4</accession>
<dbReference type="Proteomes" id="UP000249464">
    <property type="component" value="Unassembled WGS sequence"/>
</dbReference>
<organism evidence="2 3">
    <name type="scientific">Microbotryum silenes-dioicae</name>
    <dbReference type="NCBI Taxonomy" id="796604"/>
    <lineage>
        <taxon>Eukaryota</taxon>
        <taxon>Fungi</taxon>
        <taxon>Dikarya</taxon>
        <taxon>Basidiomycota</taxon>
        <taxon>Pucciniomycotina</taxon>
        <taxon>Microbotryomycetes</taxon>
        <taxon>Microbotryales</taxon>
        <taxon>Microbotryaceae</taxon>
        <taxon>Microbotryum</taxon>
    </lineage>
</organism>
<proteinExistence type="predicted"/>
<gene>
    <name evidence="2" type="primary">BQ5605_C013g07368</name>
    <name evidence="2" type="ORF">BQ5605_C013G07368</name>
</gene>
<name>A0A2X0NVW4_9BASI</name>
<feature type="region of interest" description="Disordered" evidence="1">
    <location>
        <begin position="1"/>
        <end position="55"/>
    </location>
</feature>
<dbReference type="EMBL" id="FQNC01000013">
    <property type="protein sequence ID" value="SGY15444.1"/>
    <property type="molecule type" value="Genomic_DNA"/>
</dbReference>
<keyword evidence="3" id="KW-1185">Reference proteome</keyword>
<evidence type="ECO:0000256" key="1">
    <source>
        <dbReference type="SAM" id="MobiDB-lite"/>
    </source>
</evidence>
<sequence>MALPRTGDMGYHHRHQTESSFNSPTPPLAAHSIKLGRVTPPRRSPTALSSRSYRR</sequence>
<dbReference type="AlphaFoldDB" id="A0A2X0NVW4"/>
<evidence type="ECO:0000313" key="2">
    <source>
        <dbReference type="EMBL" id="SGY15444.1"/>
    </source>
</evidence>